<evidence type="ECO:0000256" key="3">
    <source>
        <dbReference type="ARBA" id="ARBA00022737"/>
    </source>
</evidence>
<feature type="domain" description="HTH myb-type" evidence="9">
    <location>
        <begin position="62"/>
        <end position="116"/>
    </location>
</feature>
<evidence type="ECO:0000256" key="2">
    <source>
        <dbReference type="ARBA" id="ARBA00022473"/>
    </source>
</evidence>
<dbReference type="PANTHER" id="PTHR10641:SF586">
    <property type="entry name" value="TRANSCRIPTION FACTOR MYB16"/>
    <property type="match status" value="1"/>
</dbReference>
<dbReference type="InterPro" id="IPR015495">
    <property type="entry name" value="Myb_TF_plants"/>
</dbReference>
<name>A0A6A6KLT4_HEVBR</name>
<dbReference type="FunFam" id="1.10.10.60:FF:000099">
    <property type="entry name" value="MYB transcription factor"/>
    <property type="match status" value="1"/>
</dbReference>
<feature type="domain" description="HTH myb-type" evidence="9">
    <location>
        <begin position="9"/>
        <end position="61"/>
    </location>
</feature>
<dbReference type="GO" id="GO:0005634">
    <property type="term" value="C:nucleus"/>
    <property type="evidence" value="ECO:0007669"/>
    <property type="project" value="UniProtKB-SubCell"/>
</dbReference>
<dbReference type="SUPFAM" id="SSF46689">
    <property type="entry name" value="Homeodomain-like"/>
    <property type="match status" value="1"/>
</dbReference>
<evidence type="ECO:0000256" key="1">
    <source>
        <dbReference type="ARBA" id="ARBA00004123"/>
    </source>
</evidence>
<dbReference type="GO" id="GO:0003677">
    <property type="term" value="F:DNA binding"/>
    <property type="evidence" value="ECO:0007669"/>
    <property type="project" value="UniProtKB-KW"/>
</dbReference>
<keyword evidence="7" id="KW-0539">Nucleus</keyword>
<proteinExistence type="predicted"/>
<dbReference type="Pfam" id="PF00249">
    <property type="entry name" value="Myb_DNA-binding"/>
    <property type="match status" value="2"/>
</dbReference>
<keyword evidence="6" id="KW-0804">Transcription</keyword>
<dbReference type="SMART" id="SM00717">
    <property type="entry name" value="SANT"/>
    <property type="match status" value="2"/>
</dbReference>
<feature type="domain" description="Myb-like" evidence="8">
    <location>
        <begin position="62"/>
        <end position="112"/>
    </location>
</feature>
<evidence type="ECO:0000313" key="11">
    <source>
        <dbReference type="Proteomes" id="UP000467840"/>
    </source>
</evidence>
<evidence type="ECO:0000259" key="8">
    <source>
        <dbReference type="PROSITE" id="PS50090"/>
    </source>
</evidence>
<dbReference type="FunFam" id="1.10.10.60:FF:000001">
    <property type="entry name" value="MYB-related transcription factor"/>
    <property type="match status" value="1"/>
</dbReference>
<dbReference type="InterPro" id="IPR017930">
    <property type="entry name" value="Myb_dom"/>
</dbReference>
<keyword evidence="5" id="KW-0238">DNA-binding</keyword>
<sequence>MVRSPCCEKGGLKKGPWTPEEDQKLLAYIEKHGHGSWQSLPAKAGLQRCGKSCRLRWTNYLRPDIKRGKFSLQEEQTIIQLHALIGNKWSAIATHLPKRTDNEIKNYWNTHLKKRLDKMGIDPVTHKPKVDAFGSGQSKDAAHLSHMAQWESARLEAEARLVRESKLTSNPLENQFGFSSPQLSANKAAVAAAAAAAPPVRPKCLDVLKAWQGMVSGMFFVSSDSLESPTSTLNFSEAVPVVGFHHESSMAIPPPLQFPACNITCKGGMNEDVSNSEYEWKCFEKSNQMAPQVKETLDGSIPVHEMSTYSTENAWVLDSFRAAANENASIVNIVEGLSDIIPYNSGEQNSSMAGENTATIASCGAGGNLEDLQGNYWNSLLLNLVDPPPSGSPVF</sequence>
<dbReference type="InterPro" id="IPR001005">
    <property type="entry name" value="SANT/Myb"/>
</dbReference>
<dbReference type="Gene3D" id="1.10.10.60">
    <property type="entry name" value="Homeodomain-like"/>
    <property type="match status" value="2"/>
</dbReference>
<dbReference type="GO" id="GO:1901957">
    <property type="term" value="P:regulation of cutin biosynthetic process"/>
    <property type="evidence" value="ECO:0007669"/>
    <property type="project" value="UniProtKB-ARBA"/>
</dbReference>
<gene>
    <name evidence="10" type="ORF">GH714_034059</name>
</gene>
<evidence type="ECO:0000256" key="5">
    <source>
        <dbReference type="ARBA" id="ARBA00023125"/>
    </source>
</evidence>
<dbReference type="Proteomes" id="UP000467840">
    <property type="component" value="Chromosome 8"/>
</dbReference>
<dbReference type="EMBL" id="JAAGAX010000016">
    <property type="protein sequence ID" value="KAF2289285.1"/>
    <property type="molecule type" value="Genomic_DNA"/>
</dbReference>
<protein>
    <submittedName>
        <fullName evidence="10">Uncharacterized protein</fullName>
    </submittedName>
</protein>
<evidence type="ECO:0000256" key="6">
    <source>
        <dbReference type="ARBA" id="ARBA00023163"/>
    </source>
</evidence>
<keyword evidence="2" id="KW-0217">Developmental protein</keyword>
<dbReference type="PANTHER" id="PTHR10641">
    <property type="entry name" value="MYB FAMILY TRANSCRIPTION FACTOR"/>
    <property type="match status" value="1"/>
</dbReference>
<dbReference type="PROSITE" id="PS51294">
    <property type="entry name" value="HTH_MYB"/>
    <property type="match status" value="2"/>
</dbReference>
<keyword evidence="4" id="KW-0805">Transcription regulation</keyword>
<dbReference type="InterPro" id="IPR009057">
    <property type="entry name" value="Homeodomain-like_sf"/>
</dbReference>
<dbReference type="CDD" id="cd00167">
    <property type="entry name" value="SANT"/>
    <property type="match status" value="2"/>
</dbReference>
<accession>A0A6A6KLT4</accession>
<dbReference type="GO" id="GO:0000902">
    <property type="term" value="P:cell morphogenesis"/>
    <property type="evidence" value="ECO:0007669"/>
    <property type="project" value="UniProtKB-ARBA"/>
</dbReference>
<keyword evidence="11" id="KW-1185">Reference proteome</keyword>
<feature type="domain" description="Myb-like" evidence="8">
    <location>
        <begin position="9"/>
        <end position="61"/>
    </location>
</feature>
<evidence type="ECO:0000313" key="10">
    <source>
        <dbReference type="EMBL" id="KAF2289285.1"/>
    </source>
</evidence>
<dbReference type="PROSITE" id="PS50090">
    <property type="entry name" value="MYB_LIKE"/>
    <property type="match status" value="2"/>
</dbReference>
<comment type="subcellular location">
    <subcellularLocation>
        <location evidence="1">Nucleus</location>
    </subcellularLocation>
</comment>
<reference evidence="10 11" key="1">
    <citation type="journal article" date="2020" name="Mol. Plant">
        <title>The Chromosome-Based Rubber Tree Genome Provides New Insights into Spurge Genome Evolution and Rubber Biosynthesis.</title>
        <authorList>
            <person name="Liu J."/>
            <person name="Shi C."/>
            <person name="Shi C.C."/>
            <person name="Li W."/>
            <person name="Zhang Q.J."/>
            <person name="Zhang Y."/>
            <person name="Li K."/>
            <person name="Lu H.F."/>
            <person name="Shi C."/>
            <person name="Zhu S.T."/>
            <person name="Xiao Z.Y."/>
            <person name="Nan H."/>
            <person name="Yue Y."/>
            <person name="Zhu X.G."/>
            <person name="Wu Y."/>
            <person name="Hong X.N."/>
            <person name="Fan G.Y."/>
            <person name="Tong Y."/>
            <person name="Zhang D."/>
            <person name="Mao C.L."/>
            <person name="Liu Y.L."/>
            <person name="Hao S.J."/>
            <person name="Liu W.Q."/>
            <person name="Lv M.Q."/>
            <person name="Zhang H.B."/>
            <person name="Liu Y."/>
            <person name="Hu-Tang G.R."/>
            <person name="Wang J.P."/>
            <person name="Wang J.H."/>
            <person name="Sun Y.H."/>
            <person name="Ni S.B."/>
            <person name="Chen W.B."/>
            <person name="Zhang X.C."/>
            <person name="Jiao Y.N."/>
            <person name="Eichler E.E."/>
            <person name="Li G.H."/>
            <person name="Liu X."/>
            <person name="Gao L.Z."/>
        </authorList>
    </citation>
    <scope>NUCLEOTIDE SEQUENCE [LARGE SCALE GENOMIC DNA]</scope>
    <source>
        <strain evidence="11">cv. GT1</strain>
        <tissue evidence="10">Leaf</tissue>
    </source>
</reference>
<evidence type="ECO:0000256" key="4">
    <source>
        <dbReference type="ARBA" id="ARBA00023015"/>
    </source>
</evidence>
<comment type="caution">
    <text evidence="10">The sequence shown here is derived from an EMBL/GenBank/DDBJ whole genome shotgun (WGS) entry which is preliminary data.</text>
</comment>
<dbReference type="AlphaFoldDB" id="A0A6A6KLT4"/>
<evidence type="ECO:0000256" key="7">
    <source>
        <dbReference type="ARBA" id="ARBA00023242"/>
    </source>
</evidence>
<keyword evidence="3" id="KW-0677">Repeat</keyword>
<organism evidence="10 11">
    <name type="scientific">Hevea brasiliensis</name>
    <name type="common">Para rubber tree</name>
    <name type="synonym">Siphonia brasiliensis</name>
    <dbReference type="NCBI Taxonomy" id="3981"/>
    <lineage>
        <taxon>Eukaryota</taxon>
        <taxon>Viridiplantae</taxon>
        <taxon>Streptophyta</taxon>
        <taxon>Embryophyta</taxon>
        <taxon>Tracheophyta</taxon>
        <taxon>Spermatophyta</taxon>
        <taxon>Magnoliopsida</taxon>
        <taxon>eudicotyledons</taxon>
        <taxon>Gunneridae</taxon>
        <taxon>Pentapetalae</taxon>
        <taxon>rosids</taxon>
        <taxon>fabids</taxon>
        <taxon>Malpighiales</taxon>
        <taxon>Euphorbiaceae</taxon>
        <taxon>Crotonoideae</taxon>
        <taxon>Micrandreae</taxon>
        <taxon>Hevea</taxon>
    </lineage>
</organism>
<evidence type="ECO:0000259" key="9">
    <source>
        <dbReference type="PROSITE" id="PS51294"/>
    </source>
</evidence>